<proteinExistence type="predicted"/>
<dbReference type="InterPro" id="IPR036865">
    <property type="entry name" value="CRAL-TRIO_dom_sf"/>
</dbReference>
<dbReference type="Proteomes" id="UP000194236">
    <property type="component" value="Unassembled WGS sequence"/>
</dbReference>
<reference evidence="2 3" key="1">
    <citation type="submission" date="2017-03" db="EMBL/GenBank/DDBJ databases">
        <title>Genome Survey of Euroglyphus maynei.</title>
        <authorList>
            <person name="Arlian L.G."/>
            <person name="Morgan M.S."/>
            <person name="Rider S.D."/>
        </authorList>
    </citation>
    <scope>NUCLEOTIDE SEQUENCE [LARGE SCALE GENOMIC DNA]</scope>
    <source>
        <strain evidence="2">Arlian Lab</strain>
        <tissue evidence="2">Whole body</tissue>
    </source>
</reference>
<dbReference type="EMBL" id="MUJZ01071727">
    <property type="protein sequence ID" value="OTF69200.1"/>
    <property type="molecule type" value="Genomic_DNA"/>
</dbReference>
<feature type="domain" description="CRAL-TRIO" evidence="1">
    <location>
        <begin position="96"/>
        <end position="231"/>
    </location>
</feature>
<evidence type="ECO:0000313" key="3">
    <source>
        <dbReference type="Proteomes" id="UP000194236"/>
    </source>
</evidence>
<dbReference type="PROSITE" id="PS50191">
    <property type="entry name" value="CRAL_TRIO"/>
    <property type="match status" value="1"/>
</dbReference>
<evidence type="ECO:0000313" key="2">
    <source>
        <dbReference type="EMBL" id="OTF69200.1"/>
    </source>
</evidence>
<dbReference type="OrthoDB" id="6479701at2759"/>
<accession>A0A1Y3AL57</accession>
<sequence>MIVTDSSVERLRERFENEIHTYPEHYHEIDVGRIRVEDWSIKRFLIANDNDENMAFDSMIRTYRWRKDFGIHDRTDQSFPMEFWQLSGVEIMQTIDGKHVIIEVLRYQKKFDELQQLQYQFVAHCLEKVDRLAGETGFIALKDLTSAQHHNINFDLIEFQMIVVDHFPVGLQQIWLVNCPWIIRPFLPIVINFLFPKFRQLIRYLQSKNLFDLFDPEQIPKTLGGLRERQLIMDAKPLAYMADELGFNKELVDVIYQFFNLKPPSPIDV</sequence>
<gene>
    <name evidence="2" type="ORF">BLA29_002377</name>
</gene>
<dbReference type="InterPro" id="IPR036273">
    <property type="entry name" value="CRAL/TRIO_N_dom_sf"/>
</dbReference>
<dbReference type="SUPFAM" id="SSF46938">
    <property type="entry name" value="CRAL/TRIO N-terminal domain"/>
    <property type="match status" value="1"/>
</dbReference>
<dbReference type="InterPro" id="IPR001251">
    <property type="entry name" value="CRAL-TRIO_dom"/>
</dbReference>
<dbReference type="SMART" id="SM00516">
    <property type="entry name" value="SEC14"/>
    <property type="match status" value="1"/>
</dbReference>
<dbReference type="SUPFAM" id="SSF52087">
    <property type="entry name" value="CRAL/TRIO domain"/>
    <property type="match status" value="1"/>
</dbReference>
<dbReference type="PANTHER" id="PTHR46384:SF1">
    <property type="entry name" value="MOTILE SPERM DOMAIN-CONTAINING PROTEIN 2"/>
    <property type="match status" value="1"/>
</dbReference>
<protein>
    <recommendedName>
        <fullName evidence="1">CRAL-TRIO domain-containing protein</fullName>
    </recommendedName>
</protein>
<dbReference type="Pfam" id="PF00650">
    <property type="entry name" value="CRAL_TRIO"/>
    <property type="match status" value="1"/>
</dbReference>
<dbReference type="CDD" id="cd00170">
    <property type="entry name" value="SEC14"/>
    <property type="match status" value="1"/>
</dbReference>
<evidence type="ECO:0000259" key="1">
    <source>
        <dbReference type="PROSITE" id="PS50191"/>
    </source>
</evidence>
<comment type="caution">
    <text evidence="2">The sequence shown here is derived from an EMBL/GenBank/DDBJ whole genome shotgun (WGS) entry which is preliminary data.</text>
</comment>
<dbReference type="Gene3D" id="3.40.525.10">
    <property type="entry name" value="CRAL-TRIO lipid binding domain"/>
    <property type="match status" value="1"/>
</dbReference>
<name>A0A1Y3AL57_EURMA</name>
<dbReference type="GO" id="GO:0140284">
    <property type="term" value="C:endoplasmic reticulum-endosome membrane contact site"/>
    <property type="evidence" value="ECO:0007669"/>
    <property type="project" value="TreeGrafter"/>
</dbReference>
<dbReference type="GO" id="GO:0012505">
    <property type="term" value="C:endomembrane system"/>
    <property type="evidence" value="ECO:0007669"/>
    <property type="project" value="TreeGrafter"/>
</dbReference>
<dbReference type="AlphaFoldDB" id="A0A1Y3AL57"/>
<dbReference type="InterPro" id="IPR053012">
    <property type="entry name" value="ER-organelle_contact"/>
</dbReference>
<dbReference type="PANTHER" id="PTHR46384">
    <property type="entry name" value="MOTILE SPERM DOMAIN-CONTAINING PROTEIN 2"/>
    <property type="match status" value="1"/>
</dbReference>
<keyword evidence="3" id="KW-1185">Reference proteome</keyword>
<organism evidence="2 3">
    <name type="scientific">Euroglyphus maynei</name>
    <name type="common">Mayne's house dust mite</name>
    <dbReference type="NCBI Taxonomy" id="6958"/>
    <lineage>
        <taxon>Eukaryota</taxon>
        <taxon>Metazoa</taxon>
        <taxon>Ecdysozoa</taxon>
        <taxon>Arthropoda</taxon>
        <taxon>Chelicerata</taxon>
        <taxon>Arachnida</taxon>
        <taxon>Acari</taxon>
        <taxon>Acariformes</taxon>
        <taxon>Sarcoptiformes</taxon>
        <taxon>Astigmata</taxon>
        <taxon>Psoroptidia</taxon>
        <taxon>Analgoidea</taxon>
        <taxon>Pyroglyphidae</taxon>
        <taxon>Pyroglyphinae</taxon>
        <taxon>Euroglyphus</taxon>
    </lineage>
</organism>